<dbReference type="GO" id="GO:0002189">
    <property type="term" value="C:ribose phosphate diphosphokinase complex"/>
    <property type="evidence" value="ECO:0007669"/>
    <property type="project" value="TreeGrafter"/>
</dbReference>
<dbReference type="GO" id="GO:0004749">
    <property type="term" value="F:ribose phosphate diphosphokinase activity"/>
    <property type="evidence" value="ECO:0007669"/>
    <property type="project" value="UniProtKB-EC"/>
</dbReference>
<dbReference type="AlphaFoldDB" id="A0A7U6GIG9"/>
<evidence type="ECO:0000259" key="4">
    <source>
        <dbReference type="Pfam" id="PF13793"/>
    </source>
</evidence>
<dbReference type="EMBL" id="AP012273">
    <property type="protein sequence ID" value="BAO44261.1"/>
    <property type="molecule type" value="Genomic_DNA"/>
</dbReference>
<dbReference type="GO" id="GO:0016301">
    <property type="term" value="F:kinase activity"/>
    <property type="evidence" value="ECO:0007669"/>
    <property type="project" value="UniProtKB-KW"/>
</dbReference>
<feature type="domain" description="Ribose-phosphate pyrophosphokinase N-terminal" evidence="4">
    <location>
        <begin position="20"/>
        <end position="118"/>
    </location>
</feature>
<name>A0A7U6GIG9_9GAMM</name>
<dbReference type="GO" id="GO:0005737">
    <property type="term" value="C:cytoplasm"/>
    <property type="evidence" value="ECO:0007669"/>
    <property type="project" value="TreeGrafter"/>
</dbReference>
<keyword evidence="5" id="KW-0808">Transferase</keyword>
<dbReference type="KEGG" id="tbn:TBH_C1336"/>
<dbReference type="InterPro" id="IPR029057">
    <property type="entry name" value="PRTase-like"/>
</dbReference>
<evidence type="ECO:0000259" key="3">
    <source>
        <dbReference type="Pfam" id="PF00156"/>
    </source>
</evidence>
<dbReference type="PANTHER" id="PTHR10210:SF41">
    <property type="entry name" value="RIBOSE-PHOSPHATE PYROPHOSPHOKINASE 1, CHLOROPLASTIC"/>
    <property type="match status" value="1"/>
</dbReference>
<accession>A0A7U6GIG9</accession>
<dbReference type="Gene3D" id="3.40.50.2020">
    <property type="match status" value="2"/>
</dbReference>
<dbReference type="Pfam" id="PF13793">
    <property type="entry name" value="Pribosyltran_N"/>
    <property type="match status" value="1"/>
</dbReference>
<dbReference type="SMART" id="SM01400">
    <property type="entry name" value="Pribosyltran_N"/>
    <property type="match status" value="1"/>
</dbReference>
<dbReference type="EC" id="2.7.6.1" evidence="5"/>
<evidence type="ECO:0000256" key="2">
    <source>
        <dbReference type="RuleBase" id="RU004324"/>
    </source>
</evidence>
<dbReference type="GO" id="GO:0000287">
    <property type="term" value="F:magnesium ion binding"/>
    <property type="evidence" value="ECO:0007669"/>
    <property type="project" value="InterPro"/>
</dbReference>
<sequence>MTDKNDTPLVLGFSEYASQTERFAKAAGLPFSLIDVHRFPDGESKLTLPSKLPGRVIIMRSLDRPNDKLVELILAAAGARQLGASKVILIAPYLCYMRQDKAFHPGEVVSQPIIGQCLAAHIDAIVTVDSHLHRVHRLSDAVPVADAINLTATDPMAHFLQQNVDNPFLIGPDGESEQWVSDIASHYGFDFRVAQKERLGDRRVRITMPEGSYQGRNLVLVDDVASTGKTLLEAARLLQPYQPASLSVLVTHALFVDHAEEELHAAGVDNIWSCDAIPHPSNRVELADLLAGSLLSGKQLQ</sequence>
<protein>
    <submittedName>
        <fullName evidence="5">Ribose-phosphate pyrophosphokinase</fullName>
        <ecNumber evidence="5">2.7.6.1</ecNumber>
    </submittedName>
</protein>
<evidence type="ECO:0000313" key="6">
    <source>
        <dbReference type="Proteomes" id="UP000031631"/>
    </source>
</evidence>
<evidence type="ECO:0000256" key="1">
    <source>
        <dbReference type="ARBA" id="ARBA00022727"/>
    </source>
</evidence>
<dbReference type="GO" id="GO:0006015">
    <property type="term" value="P:5-phosphoribose 1-diphosphate biosynthetic process"/>
    <property type="evidence" value="ECO:0007669"/>
    <property type="project" value="TreeGrafter"/>
</dbReference>
<keyword evidence="6" id="KW-1185">Reference proteome</keyword>
<dbReference type="InterPro" id="IPR029099">
    <property type="entry name" value="Pribosyltran_N"/>
</dbReference>
<dbReference type="CDD" id="cd06223">
    <property type="entry name" value="PRTases_typeI"/>
    <property type="match status" value="1"/>
</dbReference>
<dbReference type="OrthoDB" id="324294at2"/>
<dbReference type="RefSeq" id="WP_041066885.1">
    <property type="nucleotide sequence ID" value="NZ_AP012273.1"/>
</dbReference>
<dbReference type="NCBIfam" id="NF005537">
    <property type="entry name" value="PRK07199.1"/>
    <property type="match status" value="1"/>
</dbReference>
<proteinExistence type="inferred from homology"/>
<dbReference type="InterPro" id="IPR005946">
    <property type="entry name" value="Rib-P_diPkinase"/>
</dbReference>
<keyword evidence="5" id="KW-0418">Kinase</keyword>
<comment type="similarity">
    <text evidence="2">Belongs to the ribose-phosphate pyrophosphokinase family.</text>
</comment>
<dbReference type="PANTHER" id="PTHR10210">
    <property type="entry name" value="RIBOSE-PHOSPHATE DIPHOSPHOKINASE FAMILY MEMBER"/>
    <property type="match status" value="1"/>
</dbReference>
<dbReference type="GO" id="GO:0006164">
    <property type="term" value="P:purine nucleotide biosynthetic process"/>
    <property type="evidence" value="ECO:0007669"/>
    <property type="project" value="TreeGrafter"/>
</dbReference>
<dbReference type="InterPro" id="IPR000836">
    <property type="entry name" value="PRTase_dom"/>
</dbReference>
<dbReference type="NCBIfam" id="TIGR01251">
    <property type="entry name" value="ribP_PPkin"/>
    <property type="match status" value="1"/>
</dbReference>
<keyword evidence="1 2" id="KW-0545">Nucleotide biosynthesis</keyword>
<organism evidence="5 6">
    <name type="scientific">Thiolapillus brandeum</name>
    <dbReference type="NCBI Taxonomy" id="1076588"/>
    <lineage>
        <taxon>Bacteria</taxon>
        <taxon>Pseudomonadati</taxon>
        <taxon>Pseudomonadota</taxon>
        <taxon>Gammaproteobacteria</taxon>
        <taxon>Chromatiales</taxon>
        <taxon>Sedimenticolaceae</taxon>
        <taxon>Thiolapillus</taxon>
    </lineage>
</organism>
<reference evidence="5 6" key="1">
    <citation type="journal article" date="2014" name="PLoS ONE">
        <title>Physiological and genomic features of a novel sulfur-oxidizing gammaproteobacterium belonging to a previously uncultivated symbiotic lineage isolated from a hydrothermal vent.</title>
        <authorList>
            <person name="Nunoura T."/>
            <person name="Takaki Y."/>
            <person name="Kazama H."/>
            <person name="Kakuta J."/>
            <person name="Shimamura S."/>
            <person name="Makita H."/>
            <person name="Hirai M."/>
            <person name="Miyazaki M."/>
            <person name="Takai K."/>
        </authorList>
    </citation>
    <scope>NUCLEOTIDE SEQUENCE [LARGE SCALE GENOMIC DNA]</scope>
    <source>
        <strain evidence="5 6">Hiromi1</strain>
    </source>
</reference>
<gene>
    <name evidence="5" type="ORF">TBH_C1336</name>
</gene>
<evidence type="ECO:0000313" key="5">
    <source>
        <dbReference type="EMBL" id="BAO44261.1"/>
    </source>
</evidence>
<feature type="domain" description="Phosphoribosyltransferase" evidence="3">
    <location>
        <begin position="160"/>
        <end position="264"/>
    </location>
</feature>
<dbReference type="Proteomes" id="UP000031631">
    <property type="component" value="Chromosome"/>
</dbReference>
<dbReference type="SUPFAM" id="SSF53271">
    <property type="entry name" value="PRTase-like"/>
    <property type="match status" value="2"/>
</dbReference>
<dbReference type="Pfam" id="PF00156">
    <property type="entry name" value="Pribosyltran"/>
    <property type="match status" value="1"/>
</dbReference>